<feature type="domain" description="Outer membrane protein beta-barrel" evidence="4">
    <location>
        <begin position="16"/>
        <end position="206"/>
    </location>
</feature>
<dbReference type="InterPro" id="IPR027385">
    <property type="entry name" value="Beta-barrel_OMP"/>
</dbReference>
<dbReference type="Pfam" id="PF13505">
    <property type="entry name" value="OMP_b-brl"/>
    <property type="match status" value="1"/>
</dbReference>
<name>A0A1G9RU11_9SPHI</name>
<feature type="chain" id="PRO_5010208925" evidence="3">
    <location>
        <begin position="30"/>
        <end position="232"/>
    </location>
</feature>
<keyword evidence="1 3" id="KW-0732">Signal</keyword>
<dbReference type="InterPro" id="IPR011250">
    <property type="entry name" value="OMP/PagP_B-barrel"/>
</dbReference>
<protein>
    <submittedName>
        <fullName evidence="5">Outer membrane protein beta-barrel domain-containing protein</fullName>
    </submittedName>
</protein>
<keyword evidence="6" id="KW-1185">Reference proteome</keyword>
<accession>A0A1G9RU11</accession>
<keyword evidence="2" id="KW-1133">Transmembrane helix</keyword>
<dbReference type="EMBL" id="FNGY01000003">
    <property type="protein sequence ID" value="SDM26477.1"/>
    <property type="molecule type" value="Genomic_DNA"/>
</dbReference>
<dbReference type="SUPFAM" id="SSF56925">
    <property type="entry name" value="OMPA-like"/>
    <property type="match status" value="1"/>
</dbReference>
<proteinExistence type="predicted"/>
<reference evidence="6" key="1">
    <citation type="submission" date="2016-10" db="EMBL/GenBank/DDBJ databases">
        <authorList>
            <person name="Varghese N."/>
            <person name="Submissions S."/>
        </authorList>
    </citation>
    <scope>NUCLEOTIDE SEQUENCE [LARGE SCALE GENOMIC DNA]</scope>
    <source>
        <strain evidence="6">DSM 19110</strain>
    </source>
</reference>
<feature type="signal peptide" evidence="3">
    <location>
        <begin position="1"/>
        <end position="29"/>
    </location>
</feature>
<dbReference type="Proteomes" id="UP000183200">
    <property type="component" value="Unassembled WGS sequence"/>
</dbReference>
<sequence>MLYTNEINSMNKKLIIAAALCGLALGSHAQTEKGNFLLGGSFSFTSQKKNEGQPRTNSFGAGPQFGYFIGNNFAIGLGLGYFYAKRKPFVEYTQYEGQSIRNAVDGYQSHGITISPFIRYYVPLGTKFKFFGAFSANVRDQRDKYIRENKNSNPNGATMKSYGLALAPGFAFFPTKKLAIEFSTNLFSYNRLKWSNYSRSASGQMVTNEFSNDQVYFGLTTIQPAIGLNYHF</sequence>
<keyword evidence="2" id="KW-0472">Membrane</keyword>
<evidence type="ECO:0000256" key="3">
    <source>
        <dbReference type="SAM" id="SignalP"/>
    </source>
</evidence>
<gene>
    <name evidence="5" type="ORF">SAMN05421820_103351</name>
</gene>
<evidence type="ECO:0000256" key="1">
    <source>
        <dbReference type="ARBA" id="ARBA00022729"/>
    </source>
</evidence>
<evidence type="ECO:0000313" key="6">
    <source>
        <dbReference type="Proteomes" id="UP000183200"/>
    </source>
</evidence>
<keyword evidence="2" id="KW-0812">Transmembrane</keyword>
<evidence type="ECO:0000259" key="4">
    <source>
        <dbReference type="Pfam" id="PF13505"/>
    </source>
</evidence>
<dbReference type="AlphaFoldDB" id="A0A1G9RU11"/>
<evidence type="ECO:0000313" key="5">
    <source>
        <dbReference type="EMBL" id="SDM26477.1"/>
    </source>
</evidence>
<evidence type="ECO:0000256" key="2">
    <source>
        <dbReference type="SAM" id="Phobius"/>
    </source>
</evidence>
<feature type="transmembrane region" description="Helical" evidence="2">
    <location>
        <begin position="65"/>
        <end position="84"/>
    </location>
</feature>
<organism evidence="5 6">
    <name type="scientific">Pedobacter steynii</name>
    <dbReference type="NCBI Taxonomy" id="430522"/>
    <lineage>
        <taxon>Bacteria</taxon>
        <taxon>Pseudomonadati</taxon>
        <taxon>Bacteroidota</taxon>
        <taxon>Sphingobacteriia</taxon>
        <taxon>Sphingobacteriales</taxon>
        <taxon>Sphingobacteriaceae</taxon>
        <taxon>Pedobacter</taxon>
    </lineage>
</organism>